<dbReference type="EMBL" id="LATX01002105">
    <property type="protein sequence ID" value="KTB34222.1"/>
    <property type="molecule type" value="Genomic_DNA"/>
</dbReference>
<dbReference type="AlphaFoldDB" id="A0A0W0FD07"/>
<protein>
    <submittedName>
        <fullName evidence="2">Uncharacterized protein</fullName>
    </submittedName>
</protein>
<dbReference type="Proteomes" id="UP000054988">
    <property type="component" value="Unassembled WGS sequence"/>
</dbReference>
<feature type="region of interest" description="Disordered" evidence="1">
    <location>
        <begin position="124"/>
        <end position="149"/>
    </location>
</feature>
<proteinExistence type="predicted"/>
<reference evidence="2 3" key="1">
    <citation type="submission" date="2015-12" db="EMBL/GenBank/DDBJ databases">
        <title>Draft genome sequence of Moniliophthora roreri, the causal agent of frosty pod rot of cacao.</title>
        <authorList>
            <person name="Aime M.C."/>
            <person name="Diaz-Valderrama J.R."/>
            <person name="Kijpornyongpan T."/>
            <person name="Phillips-Mora W."/>
        </authorList>
    </citation>
    <scope>NUCLEOTIDE SEQUENCE [LARGE SCALE GENOMIC DNA]</scope>
    <source>
        <strain evidence="2 3">MCA 2952</strain>
    </source>
</reference>
<sequence>MSTNVSASTSTASSSAGNQAQGLSSPTPTEAREGRYVFSTDSDNELMEMDIPDLPSRSNSPPPLHRLPNPLPTMPSFILNPLPILTLSRKSSPPSKESLLSTPSSTAPTVQFHLQVKNIVVARGREEDKENKPPQSLHQSMLEIPDNPQWSDRLPPPMPSEMWMDHASALCANWTAISPETSQAIFVGDASTMRLDISLRGALSTDGLRDFCMEGLVQIVVLCQTIIIMMMTDMTITTESDDRTFVVDTNTERREFLFMGVNPKKVRLVDVKKGVEERMIEGWQPGPSRVQMMMGGKSEQISDRPEECDDRPDNDVVPGWAPEESQDYDSELYGDRES</sequence>
<feature type="region of interest" description="Disordered" evidence="1">
    <location>
        <begin position="1"/>
        <end position="68"/>
    </location>
</feature>
<feature type="compositionally biased region" description="Low complexity" evidence="1">
    <location>
        <begin position="1"/>
        <end position="25"/>
    </location>
</feature>
<comment type="caution">
    <text evidence="2">The sequence shown here is derived from an EMBL/GenBank/DDBJ whole genome shotgun (WGS) entry which is preliminary data.</text>
</comment>
<name>A0A0W0FD07_MONRR</name>
<accession>A0A0W0FD07</accession>
<evidence type="ECO:0000313" key="3">
    <source>
        <dbReference type="Proteomes" id="UP000054988"/>
    </source>
</evidence>
<organism evidence="2 3">
    <name type="scientific">Moniliophthora roreri</name>
    <name type="common">Frosty pod rot fungus</name>
    <name type="synonym">Monilia roreri</name>
    <dbReference type="NCBI Taxonomy" id="221103"/>
    <lineage>
        <taxon>Eukaryota</taxon>
        <taxon>Fungi</taxon>
        <taxon>Dikarya</taxon>
        <taxon>Basidiomycota</taxon>
        <taxon>Agaricomycotina</taxon>
        <taxon>Agaricomycetes</taxon>
        <taxon>Agaricomycetidae</taxon>
        <taxon>Agaricales</taxon>
        <taxon>Marasmiineae</taxon>
        <taxon>Marasmiaceae</taxon>
        <taxon>Moniliophthora</taxon>
    </lineage>
</organism>
<gene>
    <name evidence="2" type="ORF">WG66_13199</name>
</gene>
<feature type="compositionally biased region" description="Acidic residues" evidence="1">
    <location>
        <begin position="42"/>
        <end position="51"/>
    </location>
</feature>
<evidence type="ECO:0000313" key="2">
    <source>
        <dbReference type="EMBL" id="KTB34222.1"/>
    </source>
</evidence>
<evidence type="ECO:0000256" key="1">
    <source>
        <dbReference type="SAM" id="MobiDB-lite"/>
    </source>
</evidence>
<feature type="region of interest" description="Disordered" evidence="1">
    <location>
        <begin position="286"/>
        <end position="338"/>
    </location>
</feature>